<reference evidence="2" key="1">
    <citation type="submission" date="2019-06" db="EMBL/GenBank/DDBJ databases">
        <title>Draft genome sequence of the griseofulvin-producing fungus Xylaria cubensis strain G536.</title>
        <authorList>
            <person name="Mead M.E."/>
            <person name="Raja H.A."/>
            <person name="Steenwyk J.L."/>
            <person name="Knowles S.L."/>
            <person name="Oberlies N.H."/>
            <person name="Rokas A."/>
        </authorList>
    </citation>
    <scope>NUCLEOTIDE SEQUENCE [LARGE SCALE GENOMIC DNA]</scope>
    <source>
        <strain evidence="2">G536</strain>
    </source>
</reference>
<sequence>MGDRSPEGKKWSSQFHVNSQLLDLKRPNLVTMNLLSSWTALPTMSVPESLDITQTKAPQRQLNPFTKDVMLFAVTS</sequence>
<evidence type="ECO:0000313" key="2">
    <source>
        <dbReference type="Proteomes" id="UP000319160"/>
    </source>
</evidence>
<dbReference type="Proteomes" id="UP000319160">
    <property type="component" value="Unassembled WGS sequence"/>
</dbReference>
<evidence type="ECO:0000313" key="1">
    <source>
        <dbReference type="EMBL" id="TRX89720.1"/>
    </source>
</evidence>
<name>A0A553HP62_9PEZI</name>
<gene>
    <name evidence="1" type="ORF">FHL15_009470</name>
</gene>
<proteinExistence type="predicted"/>
<protein>
    <submittedName>
        <fullName evidence="1">Uncharacterized protein</fullName>
    </submittedName>
</protein>
<dbReference type="AlphaFoldDB" id="A0A553HP62"/>
<dbReference type="EMBL" id="VFLP01000064">
    <property type="protein sequence ID" value="TRX89720.1"/>
    <property type="molecule type" value="Genomic_DNA"/>
</dbReference>
<organism evidence="1 2">
    <name type="scientific">Xylaria flabelliformis</name>
    <dbReference type="NCBI Taxonomy" id="2512241"/>
    <lineage>
        <taxon>Eukaryota</taxon>
        <taxon>Fungi</taxon>
        <taxon>Dikarya</taxon>
        <taxon>Ascomycota</taxon>
        <taxon>Pezizomycotina</taxon>
        <taxon>Sordariomycetes</taxon>
        <taxon>Xylariomycetidae</taxon>
        <taxon>Xylariales</taxon>
        <taxon>Xylariaceae</taxon>
        <taxon>Xylaria</taxon>
    </lineage>
</organism>
<accession>A0A553HP62</accession>
<keyword evidence="2" id="KW-1185">Reference proteome</keyword>
<comment type="caution">
    <text evidence="1">The sequence shown here is derived from an EMBL/GenBank/DDBJ whole genome shotgun (WGS) entry which is preliminary data.</text>
</comment>